<keyword evidence="1" id="KW-1133">Transmembrane helix</keyword>
<feature type="signal peptide" evidence="2">
    <location>
        <begin position="1"/>
        <end position="24"/>
    </location>
</feature>
<evidence type="ECO:0000313" key="4">
    <source>
        <dbReference type="Proteomes" id="UP000033861"/>
    </source>
</evidence>
<dbReference type="Gene3D" id="2.60.40.10">
    <property type="entry name" value="Immunoglobulins"/>
    <property type="match status" value="1"/>
</dbReference>
<dbReference type="SUPFAM" id="SSF49265">
    <property type="entry name" value="Fibronectin type III"/>
    <property type="match status" value="1"/>
</dbReference>
<dbReference type="InterPro" id="IPR013783">
    <property type="entry name" value="Ig-like_fold"/>
</dbReference>
<feature type="transmembrane region" description="Helical" evidence="1">
    <location>
        <begin position="485"/>
        <end position="510"/>
    </location>
</feature>
<evidence type="ECO:0000256" key="1">
    <source>
        <dbReference type="SAM" id="Phobius"/>
    </source>
</evidence>
<gene>
    <name evidence="3" type="ORF">UW35_C0030G0002</name>
</gene>
<dbReference type="InterPro" id="IPR036116">
    <property type="entry name" value="FN3_sf"/>
</dbReference>
<dbReference type="PATRIC" id="fig|1618404.3.peg.706"/>
<keyword evidence="1" id="KW-0812">Transmembrane</keyword>
<organism evidence="3 4">
    <name type="scientific">Candidatus Collierbacteria bacterium GW2011_GWF2_44_15</name>
    <dbReference type="NCBI Taxonomy" id="1618404"/>
    <lineage>
        <taxon>Bacteria</taxon>
        <taxon>Candidatus Collieribacteriota</taxon>
    </lineage>
</organism>
<sequence length="534" mass="59580">MKLRAIILALSLLSSLIWTQSILAQTTIEVTPDGLPVSASVPEQAFNPPTLIAPSNNSVTNNPREPFSWRRSDPLPSTPLDHHDFYIDDSLFAQGIPDGITKTEFYFYTIERIDDVFHLYLKTDLSEGYHTWKVISYNSSGLSSQSETWTFYIDSVSPFIKLNTVDNNDLNWDTRDLTTIPGVELRYLYVTQDPLLSGETEPGVNLQYTLLCPTGISSCTSPTQTYNYPDGNFQHRFYGLLPNRTYTVYLSATDAAGNSVIFPVFYLIHLSGPAGIFPPGAPVTPIIPPVTPPAPALPILPVPTTIIEPPALSEIFIPAEFLPVPPSAPTPPPATLVIKPEPFNFIPLLQLLLVFGLPLHLAMTQFGTATKASLTHKFLLILLYPFIGKKKFMTHPFTTVELYDTFITYKSFAHTVSDILGQYSLPEPLPKSVFVKAYHRDRKFKHVIIPGGRFANACLFLQPEPHPSVLERLQKQSMRIRPFPLGLGIMTSAVALFFIPSYGLVLYLYLCLQATFSEYFYPKIGATPSDLTKR</sequence>
<comment type="caution">
    <text evidence="3">The sequence shown here is derived from an EMBL/GenBank/DDBJ whole genome shotgun (WGS) entry which is preliminary data.</text>
</comment>
<proteinExistence type="predicted"/>
<name>A0A0G1KDB9_9BACT</name>
<evidence type="ECO:0000256" key="2">
    <source>
        <dbReference type="SAM" id="SignalP"/>
    </source>
</evidence>
<dbReference type="AlphaFoldDB" id="A0A0G1KDB9"/>
<protein>
    <recommendedName>
        <fullName evidence="5">Fibronectin type-III domain-containing protein</fullName>
    </recommendedName>
</protein>
<reference evidence="3 4" key="1">
    <citation type="journal article" date="2015" name="Nature">
        <title>rRNA introns, odd ribosomes, and small enigmatic genomes across a large radiation of phyla.</title>
        <authorList>
            <person name="Brown C.T."/>
            <person name="Hug L.A."/>
            <person name="Thomas B.C."/>
            <person name="Sharon I."/>
            <person name="Castelle C.J."/>
            <person name="Singh A."/>
            <person name="Wilkins M.J."/>
            <person name="Williams K.H."/>
            <person name="Banfield J.F."/>
        </authorList>
    </citation>
    <scope>NUCLEOTIDE SEQUENCE [LARGE SCALE GENOMIC DNA]</scope>
</reference>
<evidence type="ECO:0008006" key="5">
    <source>
        <dbReference type="Google" id="ProtNLM"/>
    </source>
</evidence>
<dbReference type="Proteomes" id="UP000033861">
    <property type="component" value="Unassembled WGS sequence"/>
</dbReference>
<feature type="chain" id="PRO_5002538132" description="Fibronectin type-III domain-containing protein" evidence="2">
    <location>
        <begin position="25"/>
        <end position="534"/>
    </location>
</feature>
<keyword evidence="2" id="KW-0732">Signal</keyword>
<evidence type="ECO:0000313" key="3">
    <source>
        <dbReference type="EMBL" id="KKT45824.1"/>
    </source>
</evidence>
<keyword evidence="1" id="KW-0472">Membrane</keyword>
<dbReference type="STRING" id="1618404.UW35_C0030G0002"/>
<accession>A0A0G1KDB9</accession>
<dbReference type="EMBL" id="LCHZ01000030">
    <property type="protein sequence ID" value="KKT45824.1"/>
    <property type="molecule type" value="Genomic_DNA"/>
</dbReference>